<dbReference type="InterPro" id="IPR012967">
    <property type="entry name" value="COMT_dimerisation"/>
</dbReference>
<dbReference type="InterPro" id="IPR029063">
    <property type="entry name" value="SAM-dependent_MTases_sf"/>
</dbReference>
<feature type="domain" description="O-methyltransferase dimerisation" evidence="6">
    <location>
        <begin position="18"/>
        <end position="111"/>
    </location>
</feature>
<dbReference type="Pfam" id="PF00891">
    <property type="entry name" value="Methyltransf_2"/>
    <property type="match status" value="1"/>
</dbReference>
<evidence type="ECO:0000256" key="2">
    <source>
        <dbReference type="ARBA" id="ARBA00022679"/>
    </source>
</evidence>
<dbReference type="GO" id="GO:0046983">
    <property type="term" value="F:protein dimerization activity"/>
    <property type="evidence" value="ECO:0007669"/>
    <property type="project" value="InterPro"/>
</dbReference>
<dbReference type="EMBL" id="BQKI01000077">
    <property type="protein sequence ID" value="GJN24652.1"/>
    <property type="molecule type" value="Genomic_DNA"/>
</dbReference>
<accession>A0AAV5EQE6</accession>
<dbReference type="PANTHER" id="PTHR11746">
    <property type="entry name" value="O-METHYLTRANSFERASE"/>
    <property type="match status" value="1"/>
</dbReference>
<keyword evidence="8" id="KW-1185">Reference proteome</keyword>
<dbReference type="Gene3D" id="3.40.50.150">
    <property type="entry name" value="Vaccinia Virus protein VP39"/>
    <property type="match status" value="1"/>
</dbReference>
<evidence type="ECO:0000256" key="4">
    <source>
        <dbReference type="PIRSR" id="PIRSR005739-1"/>
    </source>
</evidence>
<evidence type="ECO:0000256" key="3">
    <source>
        <dbReference type="ARBA" id="ARBA00022691"/>
    </source>
</evidence>
<dbReference type="FunFam" id="1.10.10.10:FF:000213">
    <property type="entry name" value="Coniferyl alcohol 9-O-methyltransferase"/>
    <property type="match status" value="1"/>
</dbReference>
<comment type="caution">
    <text evidence="7">The sequence shown here is derived from an EMBL/GenBank/DDBJ whole genome shotgun (WGS) entry which is preliminary data.</text>
</comment>
<feature type="active site" description="Proton acceptor" evidence="4">
    <location>
        <position position="271"/>
    </location>
</feature>
<dbReference type="GO" id="GO:0032259">
    <property type="term" value="P:methylation"/>
    <property type="evidence" value="ECO:0007669"/>
    <property type="project" value="UniProtKB-KW"/>
</dbReference>
<dbReference type="PROSITE" id="PS51683">
    <property type="entry name" value="SAM_OMT_II"/>
    <property type="match status" value="1"/>
</dbReference>
<name>A0AAV5EQE6_ELECO</name>
<gene>
    <name evidence="7" type="primary">gb12405</name>
    <name evidence="7" type="ORF">PR202_gb12405</name>
</gene>
<protein>
    <submittedName>
        <fullName evidence="7">Uncharacterized protein</fullName>
    </submittedName>
</protein>
<dbReference type="GO" id="GO:0008171">
    <property type="term" value="F:O-methyltransferase activity"/>
    <property type="evidence" value="ECO:0007669"/>
    <property type="project" value="InterPro"/>
</dbReference>
<dbReference type="Gene3D" id="1.10.10.10">
    <property type="entry name" value="Winged helix-like DNA-binding domain superfamily/Winged helix DNA-binding domain"/>
    <property type="match status" value="1"/>
</dbReference>
<dbReference type="InterPro" id="IPR001077">
    <property type="entry name" value="COMT_C"/>
</dbReference>
<feature type="domain" description="O-methyltransferase C-terminal" evidence="5">
    <location>
        <begin position="142"/>
        <end position="350"/>
    </location>
</feature>
<dbReference type="SUPFAM" id="SSF46785">
    <property type="entry name" value="Winged helix' DNA-binding domain"/>
    <property type="match status" value="1"/>
</dbReference>
<dbReference type="FunFam" id="3.40.50.150:FF:000206">
    <property type="entry name" value="O-methyltransferase ZRP4"/>
    <property type="match status" value="1"/>
</dbReference>
<organism evidence="7 8">
    <name type="scientific">Eleusine coracana subsp. coracana</name>
    <dbReference type="NCBI Taxonomy" id="191504"/>
    <lineage>
        <taxon>Eukaryota</taxon>
        <taxon>Viridiplantae</taxon>
        <taxon>Streptophyta</taxon>
        <taxon>Embryophyta</taxon>
        <taxon>Tracheophyta</taxon>
        <taxon>Spermatophyta</taxon>
        <taxon>Magnoliopsida</taxon>
        <taxon>Liliopsida</taxon>
        <taxon>Poales</taxon>
        <taxon>Poaceae</taxon>
        <taxon>PACMAD clade</taxon>
        <taxon>Chloridoideae</taxon>
        <taxon>Cynodonteae</taxon>
        <taxon>Eleusininae</taxon>
        <taxon>Eleusine</taxon>
    </lineage>
</organism>
<evidence type="ECO:0000256" key="1">
    <source>
        <dbReference type="ARBA" id="ARBA00022603"/>
    </source>
</evidence>
<proteinExistence type="predicted"/>
<dbReference type="Pfam" id="PF08100">
    <property type="entry name" value="Dimerisation"/>
    <property type="match status" value="1"/>
</dbReference>
<evidence type="ECO:0000259" key="5">
    <source>
        <dbReference type="Pfam" id="PF00891"/>
    </source>
</evidence>
<dbReference type="InterPro" id="IPR016461">
    <property type="entry name" value="COMT-like"/>
</dbReference>
<dbReference type="PIRSF" id="PIRSF005739">
    <property type="entry name" value="O-mtase"/>
    <property type="match status" value="1"/>
</dbReference>
<sequence>MDVRSPEDLIQAQCLVFHHSLSYVKSMALKCAVDLGIPDAIHRHGGSATLSDIVAGTGLHVSRLPYVQRLMNFLSICGVFTESNPPAAVTGGKGEAVVVYKLTPMSRLLIEDGNKLSSLSCLVQFVVNPLLVNTFFDMHTWLKDEQASSTKSFFEMTHGCERFEMAKSNADDNALFNNAMVAASQITMEVILREAGRDIFGGLSSLVDVGGGHGAASVAISAAFPHVKCSVLDLPHVVDKAPADGTVQFIAGDMFKFIPKADAVLLKWVLHCWDDEDCVKILRLCREAIVPAREEAVGKVIIIDIVMGAGSSQDTLSKETRALTDLYMMHLNGVERDERGWEKIIREAGFCDYKIVLVTALYSVIEAYP</sequence>
<keyword evidence="1" id="KW-0489">Methyltransferase</keyword>
<keyword evidence="2" id="KW-0808">Transferase</keyword>
<reference evidence="7" key="1">
    <citation type="journal article" date="2018" name="DNA Res.">
        <title>Multiple hybrid de novo genome assembly of finger millet, an orphan allotetraploid crop.</title>
        <authorList>
            <person name="Hatakeyama M."/>
            <person name="Aluri S."/>
            <person name="Balachadran M.T."/>
            <person name="Sivarajan S.R."/>
            <person name="Patrignani A."/>
            <person name="Gruter S."/>
            <person name="Poveda L."/>
            <person name="Shimizu-Inatsugi R."/>
            <person name="Baeten J."/>
            <person name="Francoijs K.J."/>
            <person name="Nataraja K.N."/>
            <person name="Reddy Y.A.N."/>
            <person name="Phadnis S."/>
            <person name="Ravikumar R.L."/>
            <person name="Schlapbach R."/>
            <person name="Sreeman S.M."/>
            <person name="Shimizu K.K."/>
        </authorList>
    </citation>
    <scope>NUCLEOTIDE SEQUENCE</scope>
</reference>
<dbReference type="Proteomes" id="UP001054889">
    <property type="component" value="Unassembled WGS sequence"/>
</dbReference>
<evidence type="ECO:0000313" key="8">
    <source>
        <dbReference type="Proteomes" id="UP001054889"/>
    </source>
</evidence>
<dbReference type="SUPFAM" id="SSF53335">
    <property type="entry name" value="S-adenosyl-L-methionine-dependent methyltransferases"/>
    <property type="match status" value="1"/>
</dbReference>
<reference evidence="7" key="2">
    <citation type="submission" date="2021-12" db="EMBL/GenBank/DDBJ databases">
        <title>Resequencing data analysis of finger millet.</title>
        <authorList>
            <person name="Hatakeyama M."/>
            <person name="Aluri S."/>
            <person name="Balachadran M.T."/>
            <person name="Sivarajan S.R."/>
            <person name="Poveda L."/>
            <person name="Shimizu-Inatsugi R."/>
            <person name="Schlapbach R."/>
            <person name="Sreeman S.M."/>
            <person name="Shimizu K.K."/>
        </authorList>
    </citation>
    <scope>NUCLEOTIDE SEQUENCE</scope>
</reference>
<evidence type="ECO:0000259" key="6">
    <source>
        <dbReference type="Pfam" id="PF08100"/>
    </source>
</evidence>
<dbReference type="InterPro" id="IPR036390">
    <property type="entry name" value="WH_DNA-bd_sf"/>
</dbReference>
<dbReference type="AlphaFoldDB" id="A0AAV5EQE6"/>
<keyword evidence="3" id="KW-0949">S-adenosyl-L-methionine</keyword>
<dbReference type="InterPro" id="IPR036388">
    <property type="entry name" value="WH-like_DNA-bd_sf"/>
</dbReference>
<evidence type="ECO:0000313" key="7">
    <source>
        <dbReference type="EMBL" id="GJN24652.1"/>
    </source>
</evidence>